<keyword evidence="5" id="KW-0753">Steroid metabolism</keyword>
<dbReference type="SUPFAM" id="SSF56425">
    <property type="entry name" value="Succinate dehydrogenase/fumarate reductase flavoprotein, catalytic domain"/>
    <property type="match status" value="1"/>
</dbReference>
<dbReference type="GO" id="GO:0008202">
    <property type="term" value="P:steroid metabolic process"/>
    <property type="evidence" value="ECO:0007669"/>
    <property type="project" value="UniProtKB-KW"/>
</dbReference>
<dbReference type="SUPFAM" id="SSF51905">
    <property type="entry name" value="FAD/NAD(P)-binding domain"/>
    <property type="match status" value="1"/>
</dbReference>
<dbReference type="Gene3D" id="3.50.50.60">
    <property type="entry name" value="FAD/NAD(P)-binding domain"/>
    <property type="match status" value="2"/>
</dbReference>
<evidence type="ECO:0000256" key="9">
    <source>
        <dbReference type="ARBA" id="ARBA00069709"/>
    </source>
</evidence>
<evidence type="ECO:0000256" key="2">
    <source>
        <dbReference type="ARBA" id="ARBA00022630"/>
    </source>
</evidence>
<keyword evidence="4 11" id="KW-0560">Oxidoreductase</keyword>
<dbReference type="Pfam" id="PF00890">
    <property type="entry name" value="FAD_binding_2"/>
    <property type="match status" value="1"/>
</dbReference>
<evidence type="ECO:0000256" key="1">
    <source>
        <dbReference type="ARBA" id="ARBA00001974"/>
    </source>
</evidence>
<dbReference type="InterPro" id="IPR027477">
    <property type="entry name" value="Succ_DH/fumarate_Rdtase_cat_sf"/>
</dbReference>
<dbReference type="AlphaFoldDB" id="A0A6J4JBN4"/>
<gene>
    <name evidence="11" type="ORF">AVDCRST_MAG83-3356</name>
</gene>
<name>A0A6J4JBN4_9MICC</name>
<dbReference type="PANTHER" id="PTHR43400">
    <property type="entry name" value="FUMARATE REDUCTASE"/>
    <property type="match status" value="1"/>
</dbReference>
<dbReference type="RefSeq" id="WP_294569993.1">
    <property type="nucleotide sequence ID" value="NZ_CADCTE010000179.1"/>
</dbReference>
<keyword evidence="5" id="KW-0443">Lipid metabolism</keyword>
<evidence type="ECO:0000313" key="11">
    <source>
        <dbReference type="EMBL" id="CAA9272308.1"/>
    </source>
</evidence>
<organism evidence="11">
    <name type="scientific">uncultured Arthrobacter sp</name>
    <dbReference type="NCBI Taxonomy" id="114050"/>
    <lineage>
        <taxon>Bacteria</taxon>
        <taxon>Bacillati</taxon>
        <taxon>Actinomycetota</taxon>
        <taxon>Actinomycetes</taxon>
        <taxon>Micrococcales</taxon>
        <taxon>Micrococcaceae</taxon>
        <taxon>Arthrobacter</taxon>
        <taxon>environmental samples</taxon>
    </lineage>
</organism>
<evidence type="ECO:0000259" key="10">
    <source>
        <dbReference type="Pfam" id="PF00890"/>
    </source>
</evidence>
<dbReference type="EC" id="1.3.99.4" evidence="8"/>
<keyword evidence="3" id="KW-0274">FAD</keyword>
<dbReference type="PANTHER" id="PTHR43400:SF10">
    <property type="entry name" value="3-OXOSTEROID 1-DEHYDROGENASE"/>
    <property type="match status" value="1"/>
</dbReference>
<evidence type="ECO:0000256" key="8">
    <source>
        <dbReference type="ARBA" id="ARBA00066536"/>
    </source>
</evidence>
<dbReference type="InterPro" id="IPR036188">
    <property type="entry name" value="FAD/NAD-bd_sf"/>
</dbReference>
<dbReference type="GO" id="GO:0047571">
    <property type="term" value="F:3-oxosteroid 1-dehydrogenase activity"/>
    <property type="evidence" value="ECO:0007669"/>
    <property type="project" value="UniProtKB-EC"/>
</dbReference>
<evidence type="ECO:0000256" key="5">
    <source>
        <dbReference type="ARBA" id="ARBA00023221"/>
    </source>
</evidence>
<comment type="similarity">
    <text evidence="7">Belongs to the FAD-dependent oxidoreductase 2 family. 3-oxosteroid dehydrogenase subfamily.</text>
</comment>
<accession>A0A6J4JBN4</accession>
<comment type="catalytic activity">
    <reaction evidence="6">
        <text>a 3-oxosteroid + A = a 3-oxo-Delta(1)-steroid + AH2</text>
        <dbReference type="Rhea" id="RHEA:13329"/>
        <dbReference type="ChEBI" id="CHEBI:13193"/>
        <dbReference type="ChEBI" id="CHEBI:17499"/>
        <dbReference type="ChEBI" id="CHEBI:20156"/>
        <dbReference type="ChEBI" id="CHEBI:47788"/>
        <dbReference type="EC" id="1.3.99.4"/>
    </reaction>
</comment>
<keyword evidence="2" id="KW-0285">Flavoprotein</keyword>
<protein>
    <recommendedName>
        <fullName evidence="9">3-oxosteroid 1-dehydrogenase</fullName>
        <ecNumber evidence="8">1.3.99.4</ecNumber>
    </recommendedName>
</protein>
<reference evidence="11" key="1">
    <citation type="submission" date="2020-02" db="EMBL/GenBank/DDBJ databases">
        <authorList>
            <person name="Meier V. D."/>
        </authorList>
    </citation>
    <scope>NUCLEOTIDE SEQUENCE</scope>
    <source>
        <strain evidence="11">AVDCRST_MAG83</strain>
    </source>
</reference>
<evidence type="ECO:0000256" key="6">
    <source>
        <dbReference type="ARBA" id="ARBA00051951"/>
    </source>
</evidence>
<sequence>MTNPRHDAIDGMKEADGMDEVDVLVVGSGGGGLVAALAAQARGLRTLVVEKSQYYGGSTVLSGGSIWIPNAPEILRHRAAESPDDLIAYLEAISDGTVSRERIRAVVEQGPRMLAFLERAGPHMRFEWRPDYPDYHPAAPGGSVVGRSVEALPFDRRELGDLDASMREPTLRTPRGMWIRSNDLHAFLGIRRSWKGKAMFLRLLARMVRAAITGARITTRGEALIGRLRLTTLDAGIPLVLETPLTQLVADDTGRVVGAHVEQQGRTRVVKVKHGVILASGGFDHDLPMRKQHQPVLTSDWSMGAPENTGDGIRAAGDRGAGVALLDDAWWMPAIPWGEGKLGLLLFERQIPGQFIVNGDGRRYTNEAGPYTDFVHDMIAGENAGVTHIPSWLIIDEQSWRTNMFAGHLPLPKIPWAPVLTGRTLPTAWTESGSVKKADSWAELADMIGVPADNLAGTVDRFNSFARQGRDLDFGRGDSAYDNYYGDPRLPNPNLREMTRGPYYAFKVIPSDLGTKGGVLTDENAQVIDVHGRPIPGLYATGNTSAAVTGHGYSGPGGTIGPAMTFGYVAAEHIASLAAGTSPSAP</sequence>
<dbReference type="InterPro" id="IPR050315">
    <property type="entry name" value="FAD-oxidoreductase_2"/>
</dbReference>
<dbReference type="FunFam" id="3.50.50.60:FF:000208">
    <property type="entry name" value="3-ketosteroid dehydrogenase"/>
    <property type="match status" value="1"/>
</dbReference>
<dbReference type="EMBL" id="CADCTE010000179">
    <property type="protein sequence ID" value="CAA9272308.1"/>
    <property type="molecule type" value="Genomic_DNA"/>
</dbReference>
<evidence type="ECO:0000256" key="4">
    <source>
        <dbReference type="ARBA" id="ARBA00023002"/>
    </source>
</evidence>
<evidence type="ECO:0000256" key="3">
    <source>
        <dbReference type="ARBA" id="ARBA00022827"/>
    </source>
</evidence>
<feature type="domain" description="FAD-dependent oxidoreductase 2 FAD-binding" evidence="10">
    <location>
        <begin position="22"/>
        <end position="559"/>
    </location>
</feature>
<proteinExistence type="inferred from homology"/>
<dbReference type="InterPro" id="IPR003953">
    <property type="entry name" value="FAD-dep_OxRdtase_2_FAD-bd"/>
</dbReference>
<comment type="cofactor">
    <cofactor evidence="1">
        <name>FAD</name>
        <dbReference type="ChEBI" id="CHEBI:57692"/>
    </cofactor>
</comment>
<evidence type="ECO:0000256" key="7">
    <source>
        <dbReference type="ARBA" id="ARBA00061147"/>
    </source>
</evidence>